<proteinExistence type="predicted"/>
<keyword evidence="2" id="KW-1185">Reference proteome</keyword>
<organism evidence="1 2">
    <name type="scientific">Linum tenue</name>
    <dbReference type="NCBI Taxonomy" id="586396"/>
    <lineage>
        <taxon>Eukaryota</taxon>
        <taxon>Viridiplantae</taxon>
        <taxon>Streptophyta</taxon>
        <taxon>Embryophyta</taxon>
        <taxon>Tracheophyta</taxon>
        <taxon>Spermatophyta</taxon>
        <taxon>Magnoliopsida</taxon>
        <taxon>eudicotyledons</taxon>
        <taxon>Gunneridae</taxon>
        <taxon>Pentapetalae</taxon>
        <taxon>rosids</taxon>
        <taxon>fabids</taxon>
        <taxon>Malpighiales</taxon>
        <taxon>Linaceae</taxon>
        <taxon>Linum</taxon>
    </lineage>
</organism>
<gene>
    <name evidence="1" type="ORF">LITE_LOCUS17978</name>
</gene>
<sequence>MWFLSLKRHVPEDQCPRKLKIGMTVDSMKLMSQLVNLKSKIVKFVLVIIFLLGTMD</sequence>
<dbReference type="AlphaFoldDB" id="A0AAV0KBK8"/>
<accession>A0AAV0KBK8</accession>
<dbReference type="Proteomes" id="UP001154282">
    <property type="component" value="Unassembled WGS sequence"/>
</dbReference>
<name>A0AAV0KBK8_9ROSI</name>
<reference evidence="1" key="1">
    <citation type="submission" date="2022-08" db="EMBL/GenBank/DDBJ databases">
        <authorList>
            <person name="Gutierrez-Valencia J."/>
        </authorList>
    </citation>
    <scope>NUCLEOTIDE SEQUENCE</scope>
</reference>
<evidence type="ECO:0000313" key="2">
    <source>
        <dbReference type="Proteomes" id="UP001154282"/>
    </source>
</evidence>
<feature type="non-terminal residue" evidence="1">
    <location>
        <position position="56"/>
    </location>
</feature>
<protein>
    <submittedName>
        <fullName evidence="1">Uncharacterized protein</fullName>
    </submittedName>
</protein>
<comment type="caution">
    <text evidence="1">The sequence shown here is derived from an EMBL/GenBank/DDBJ whole genome shotgun (WGS) entry which is preliminary data.</text>
</comment>
<dbReference type="EMBL" id="CAMGYJ010000005">
    <property type="protein sequence ID" value="CAI0419401.1"/>
    <property type="molecule type" value="Genomic_DNA"/>
</dbReference>
<evidence type="ECO:0000313" key="1">
    <source>
        <dbReference type="EMBL" id="CAI0419401.1"/>
    </source>
</evidence>